<dbReference type="GO" id="GO:0099000">
    <property type="term" value="P:symbiont genome ejection through host cell envelope, contractile tail mechanism"/>
    <property type="evidence" value="ECO:0007669"/>
    <property type="project" value="UniProtKB-KW"/>
</dbReference>
<dbReference type="KEGG" id="vg:6920826"/>
<evidence type="ECO:0000256" key="3">
    <source>
        <dbReference type="ARBA" id="ARBA00022732"/>
    </source>
</evidence>
<protein>
    <submittedName>
        <fullName evidence="9">Tail sheath protein</fullName>
    </submittedName>
</protein>
<evidence type="ECO:0000256" key="4">
    <source>
        <dbReference type="ARBA" id="ARBA00022766"/>
    </source>
</evidence>
<name>B5LJC6_9CAUD</name>
<feature type="domain" description="Tail sheath protein subtilisin-like" evidence="8">
    <location>
        <begin position="198"/>
        <end position="367"/>
    </location>
</feature>
<dbReference type="EMBL" id="EU826466">
    <property type="protein sequence ID" value="ACH62123.1"/>
    <property type="molecule type" value="Genomic_DNA"/>
</dbReference>
<dbReference type="Gene3D" id="3.40.50.11780">
    <property type="match status" value="1"/>
</dbReference>
<keyword evidence="5" id="KW-1229">Viral tail sheath protein</keyword>
<proteinExistence type="inferred from homology"/>
<comment type="similarity">
    <text evidence="1">Belongs to the myoviridae tail sheath protein family.</text>
</comment>
<dbReference type="InterPro" id="IPR035089">
    <property type="entry name" value="Phage_sheath_subtilisin"/>
</dbReference>
<reference evidence="9 10" key="1">
    <citation type="submission" date="2008-06" db="EMBL/GenBank/DDBJ databases">
        <authorList>
            <person name="Smith A.L."/>
            <person name="Paladin E.C."/>
            <person name="Jacobs-Sera D."/>
            <person name="Hendirx R.W."/>
            <person name="Hatfull G.F."/>
        </authorList>
    </citation>
    <scope>NUCLEOTIDE SEQUENCE [LARGE SCALE GENOMIC DNA]</scope>
</reference>
<dbReference type="Proteomes" id="UP000001849">
    <property type="component" value="Segment"/>
</dbReference>
<dbReference type="GO" id="GO:0098027">
    <property type="term" value="C:virus tail, sheath"/>
    <property type="evidence" value="ECO:0007669"/>
    <property type="project" value="UniProtKB-KW"/>
</dbReference>
<dbReference type="GeneID" id="6920826"/>
<evidence type="ECO:0000256" key="6">
    <source>
        <dbReference type="ARBA" id="ARBA00023009"/>
    </source>
</evidence>
<gene>
    <name evidence="9" type="primary">122</name>
    <name evidence="9" type="ORF">MYRNA_122</name>
</gene>
<organism evidence="9 10">
    <name type="scientific">Mycobacterium phage Myrna</name>
    <dbReference type="NCBI Taxonomy" id="546805"/>
    <lineage>
        <taxon>Viruses</taxon>
        <taxon>Duplodnaviria</taxon>
        <taxon>Heunggongvirae</taxon>
        <taxon>Uroviricota</taxon>
        <taxon>Caudoviricetes</taxon>
        <taxon>Ceeclamvirinae</taxon>
        <taxon>Myrnavirus</taxon>
        <taxon>Myrnavirus myrna</taxon>
    </lineage>
</organism>
<keyword evidence="3" id="KW-1227">Viral tail protein</keyword>
<evidence type="ECO:0000256" key="7">
    <source>
        <dbReference type="ARBA" id="ARBA00023296"/>
    </source>
</evidence>
<evidence type="ECO:0000256" key="2">
    <source>
        <dbReference type="ARBA" id="ARBA00022595"/>
    </source>
</evidence>
<keyword evidence="10" id="KW-1185">Reference proteome</keyword>
<dbReference type="OrthoDB" id="4130at10239"/>
<keyword evidence="4" id="KW-1242">Viral contractile tail ejection system</keyword>
<evidence type="ECO:0000313" key="10">
    <source>
        <dbReference type="Proteomes" id="UP000001849"/>
    </source>
</evidence>
<evidence type="ECO:0000256" key="5">
    <source>
        <dbReference type="ARBA" id="ARBA00023003"/>
    </source>
</evidence>
<evidence type="ECO:0000259" key="8">
    <source>
        <dbReference type="Pfam" id="PF04984"/>
    </source>
</evidence>
<evidence type="ECO:0000256" key="1">
    <source>
        <dbReference type="ARBA" id="ARBA00008005"/>
    </source>
</evidence>
<keyword evidence="7" id="KW-1160">Virus entry into host cell</keyword>
<evidence type="ECO:0000313" key="9">
    <source>
        <dbReference type="EMBL" id="ACH62123.1"/>
    </source>
</evidence>
<accession>B5LJC6</accession>
<keyword evidence="5" id="KW-0946">Virion</keyword>
<keyword evidence="2" id="KW-1162">Viral penetration into host cytoplasm</keyword>
<sequence>MAIDFTRYQPPGVYTEAVGGPQLAVRSSVPTAVALFGQSIGYKTYRESVKINPDTDEDTPALNRTLAQKGIKPASVRVIDPNSGQLYVLGTDYVITRVSVGDDSEVESRDDLYTIQRVIDGGHIDPGETVQLSYQYTDPDYFEVYALYDYDDVRDFYGEPFDSAGNIQSELTLAAKFAFINGASTVLTCAVDPEDPDTVTMADYADALNKFRDEEQIAIIVPATGATAIQALVQQHVQAQSNNKYERRAIVGMDGSVTPVLSSQRIANAQAIFDQRVALVSPSSFQYYAPELNQPVVLGGQYMAAALAGLSSSMNAAQPLTRKVVRGFIGPAENQREGEKNLESSNGLMVVEKTRRQQVQVRHGVTTNPTDLLTREWSIIGQQDVMVYRIRDYLDADGLIGQPIYDSTLIQVKASAEAALQSLLRDEIIRNYQALKVRQIATLPDVLEIRYEWLPAYPLNYIVVRYSVAVLSGDITVTDTAI</sequence>
<dbReference type="Pfam" id="PF04984">
    <property type="entry name" value="Phage_sheath_1"/>
    <property type="match status" value="1"/>
</dbReference>
<keyword evidence="6" id="KW-1171">Viral genome ejection through host cell envelope</keyword>
<dbReference type="RefSeq" id="YP_002225033.1">
    <property type="nucleotide sequence ID" value="NC_011273.1"/>
</dbReference>